<reference evidence="3 4" key="1">
    <citation type="submission" date="2017-07" db="EMBL/GenBank/DDBJ databases">
        <title>The new phylogeny of genus Mycobacterium.</title>
        <authorList>
            <person name="Tortoli E."/>
            <person name="Trovato A."/>
            <person name="Cirillo D.M."/>
        </authorList>
    </citation>
    <scope>NUCLEOTIDE SEQUENCE [LARGE SCALE GENOMIC DNA]</scope>
    <source>
        <strain evidence="3 4">ATCC 33027</strain>
    </source>
</reference>
<comment type="caution">
    <text evidence="3">The sequence shown here is derived from an EMBL/GenBank/DDBJ whole genome shotgun (WGS) entry which is preliminary data.</text>
</comment>
<feature type="compositionally biased region" description="Pro residues" evidence="2">
    <location>
        <begin position="361"/>
        <end position="371"/>
    </location>
</feature>
<name>A0A255DV45_9MYCO</name>
<dbReference type="InterPro" id="IPR050509">
    <property type="entry name" value="CoA-transferase_III"/>
</dbReference>
<dbReference type="Pfam" id="PF02515">
    <property type="entry name" value="CoA_transf_3"/>
    <property type="match status" value="1"/>
</dbReference>
<dbReference type="Proteomes" id="UP000216063">
    <property type="component" value="Unassembled WGS sequence"/>
</dbReference>
<gene>
    <name evidence="3" type="ORF">CG716_06095</name>
</gene>
<sequence length="395" mass="40260">MHSDGGDWAGSGLAWLTGLSDGPPDHSRAAVLARAETVATDLATLLGVQVDAVTTLTGRAAQLGLQRRGRISAGGATRLMPTRDGWCALTLSRPDDIAAVAALVETNSVPDDPWPSIADWAAQRSGDDVVDRAALLGLPGARLGEATAQSPLVRPSERRGAPRTAAGLLVADLSSMWAGPLCSQILATGGATVVKVESPTRPDGTRAGSQAFYDRINHGKLSYSLDFDRDDPRLRALLMAADVVIEGVRPGVLARRGLSPETIPGPEGRVWLRISGHGPDSPRVAFGDDAAVAGGLVGTSSSGPVFCGDAIADPLTGLESALAVAHSLRAGGGETIDVSMARVAASYALLPTEPSSSPTTAAPPMPPPPAPTAAALGADNDAVDAIVAQRNSVPC</sequence>
<dbReference type="PANTHER" id="PTHR48228">
    <property type="entry name" value="SUCCINYL-COA--D-CITRAMALATE COA-TRANSFERASE"/>
    <property type="match status" value="1"/>
</dbReference>
<dbReference type="GO" id="GO:0016740">
    <property type="term" value="F:transferase activity"/>
    <property type="evidence" value="ECO:0007669"/>
    <property type="project" value="UniProtKB-KW"/>
</dbReference>
<dbReference type="SUPFAM" id="SSF89796">
    <property type="entry name" value="CoA-transferase family III (CaiB/BaiF)"/>
    <property type="match status" value="2"/>
</dbReference>
<dbReference type="InterPro" id="IPR003673">
    <property type="entry name" value="CoA-Trfase_fam_III"/>
</dbReference>
<proteinExistence type="predicted"/>
<protein>
    <submittedName>
        <fullName evidence="3">CoA transferase</fullName>
    </submittedName>
</protein>
<feature type="compositionally biased region" description="Low complexity" evidence="2">
    <location>
        <begin position="351"/>
        <end position="360"/>
    </location>
</feature>
<keyword evidence="4" id="KW-1185">Reference proteome</keyword>
<dbReference type="RefSeq" id="WP_094477492.1">
    <property type="nucleotide sequence ID" value="NZ_NOZR01000004.1"/>
</dbReference>
<dbReference type="PANTHER" id="PTHR48228:SF6">
    <property type="entry name" value="L-CARNITINE COA-TRANSFERASE"/>
    <property type="match status" value="1"/>
</dbReference>
<dbReference type="Gene3D" id="3.40.50.10540">
    <property type="entry name" value="Crotonobetainyl-coa:carnitine coa-transferase, domain 1"/>
    <property type="match status" value="1"/>
</dbReference>
<dbReference type="EMBL" id="NOZR01000004">
    <property type="protein sequence ID" value="OYN81115.1"/>
    <property type="molecule type" value="Genomic_DNA"/>
</dbReference>
<dbReference type="InterPro" id="IPR023606">
    <property type="entry name" value="CoA-Trfase_III_dom_1_sf"/>
</dbReference>
<evidence type="ECO:0000313" key="3">
    <source>
        <dbReference type="EMBL" id="OYN81115.1"/>
    </source>
</evidence>
<dbReference type="OrthoDB" id="4909260at2"/>
<evidence type="ECO:0000256" key="1">
    <source>
        <dbReference type="ARBA" id="ARBA00022679"/>
    </source>
</evidence>
<accession>A0A255DV45</accession>
<feature type="region of interest" description="Disordered" evidence="2">
    <location>
        <begin position="351"/>
        <end position="376"/>
    </location>
</feature>
<dbReference type="AlphaFoldDB" id="A0A255DV45"/>
<organism evidence="3 4">
    <name type="scientific">Mycolicibacterium sphagni</name>
    <dbReference type="NCBI Taxonomy" id="1786"/>
    <lineage>
        <taxon>Bacteria</taxon>
        <taxon>Bacillati</taxon>
        <taxon>Actinomycetota</taxon>
        <taxon>Actinomycetes</taxon>
        <taxon>Mycobacteriales</taxon>
        <taxon>Mycobacteriaceae</taxon>
        <taxon>Mycolicibacterium</taxon>
    </lineage>
</organism>
<evidence type="ECO:0000256" key="2">
    <source>
        <dbReference type="SAM" id="MobiDB-lite"/>
    </source>
</evidence>
<evidence type="ECO:0000313" key="4">
    <source>
        <dbReference type="Proteomes" id="UP000216063"/>
    </source>
</evidence>
<keyword evidence="1 3" id="KW-0808">Transferase</keyword>